<sequence length="236" mass="27673">MLWELSSAWRSTSHSLRYFYTAVSEPGRGLPQFISVGYVDDQQFVQYDSDSKEMLPRIPWMRKVEKEDPQYWHTQTQKAQGHELWYRRNLQNLWNRYNQSGGIHTYQLMYGCELSSDGRKGGHYQYGYDGRDFIAFDKETLTWTAAEMEAEVTKRKWDPIMALNQRWLRRYLDYGKETLLRTGEGGSGEGRGAQWGSFPSSFLNKTSKLVLIFPQTPIHLKKNFGKSFKSIGTHIR</sequence>
<reference evidence="12 13" key="1">
    <citation type="journal article" date="2019" name="Proc. Natl. Acad. Sci. U.S.A.">
        <title>Regulatory changes in pterin and carotenoid genes underlie balanced color polymorphisms in the wall lizard.</title>
        <authorList>
            <person name="Andrade P."/>
            <person name="Pinho C."/>
            <person name="Perez I de Lanuza G."/>
            <person name="Afonso S."/>
            <person name="Brejcha J."/>
            <person name="Rubin C.J."/>
            <person name="Wallerman O."/>
            <person name="Pereira P."/>
            <person name="Sabatino S.J."/>
            <person name="Bellati A."/>
            <person name="Pellitteri-Rosa D."/>
            <person name="Bosakova Z."/>
            <person name="Bunikis I."/>
            <person name="Carretero M.A."/>
            <person name="Feiner N."/>
            <person name="Marsik P."/>
            <person name="Pauperio F."/>
            <person name="Salvi D."/>
            <person name="Soler L."/>
            <person name="While G.M."/>
            <person name="Uller T."/>
            <person name="Font E."/>
            <person name="Andersson L."/>
            <person name="Carneiro M."/>
        </authorList>
    </citation>
    <scope>NUCLEOTIDE SEQUENCE</scope>
</reference>
<dbReference type="InterPro" id="IPR011161">
    <property type="entry name" value="MHC_I-like_Ag-recog"/>
</dbReference>
<dbReference type="GO" id="GO:0006955">
    <property type="term" value="P:immune response"/>
    <property type="evidence" value="ECO:0007669"/>
    <property type="project" value="TreeGrafter"/>
</dbReference>
<keyword evidence="3" id="KW-0812">Transmembrane</keyword>
<dbReference type="GO" id="GO:0005615">
    <property type="term" value="C:extracellular space"/>
    <property type="evidence" value="ECO:0007669"/>
    <property type="project" value="TreeGrafter"/>
</dbReference>
<comment type="subcellular location">
    <subcellularLocation>
        <location evidence="1">Membrane</location>
        <topology evidence="1">Single-pass type I membrane protein</topology>
    </subcellularLocation>
</comment>
<dbReference type="FunFam" id="3.30.500.10:FF:000001">
    <property type="entry name" value="H-2 class I histocompatibility antigen, alpha chain"/>
    <property type="match status" value="1"/>
</dbReference>
<accession>A0A670HM37</accession>
<dbReference type="PANTHER" id="PTHR16675:SF242">
    <property type="entry name" value="MAJOR HISTOCOMPATIBILITY COMPLEX CLASS I-RELATED GENE PROTEIN"/>
    <property type="match status" value="1"/>
</dbReference>
<keyword evidence="8" id="KW-1015">Disulfide bond</keyword>
<evidence type="ECO:0000256" key="4">
    <source>
        <dbReference type="ARBA" id="ARBA00022729"/>
    </source>
</evidence>
<keyword evidence="9" id="KW-0325">Glycoprotein</keyword>
<dbReference type="GO" id="GO:0042612">
    <property type="term" value="C:MHC class I protein complex"/>
    <property type="evidence" value="ECO:0007669"/>
    <property type="project" value="UniProtKB-KW"/>
</dbReference>
<evidence type="ECO:0000313" key="13">
    <source>
        <dbReference type="Proteomes" id="UP000472272"/>
    </source>
</evidence>
<dbReference type="PRINTS" id="PR01638">
    <property type="entry name" value="MHCCLASSI"/>
</dbReference>
<name>A0A670HM37_PODMU</name>
<proteinExistence type="inferred from homology"/>
<evidence type="ECO:0000256" key="1">
    <source>
        <dbReference type="ARBA" id="ARBA00004479"/>
    </source>
</evidence>
<evidence type="ECO:0000259" key="11">
    <source>
        <dbReference type="Pfam" id="PF00129"/>
    </source>
</evidence>
<evidence type="ECO:0000256" key="3">
    <source>
        <dbReference type="ARBA" id="ARBA00022692"/>
    </source>
</evidence>
<reference evidence="12" key="2">
    <citation type="submission" date="2025-08" db="UniProtKB">
        <authorList>
            <consortium name="Ensembl"/>
        </authorList>
    </citation>
    <scope>IDENTIFICATION</scope>
</reference>
<evidence type="ECO:0000256" key="6">
    <source>
        <dbReference type="ARBA" id="ARBA00022989"/>
    </source>
</evidence>
<dbReference type="InterPro" id="IPR050208">
    <property type="entry name" value="MHC_class-I_related"/>
</dbReference>
<keyword evidence="2" id="KW-0490">MHC I</keyword>
<protein>
    <recommendedName>
        <fullName evidence="11">MHC class I-like antigen recognition-like domain-containing protein</fullName>
    </recommendedName>
</protein>
<keyword evidence="4" id="KW-0732">Signal</keyword>
<keyword evidence="7" id="KW-0472">Membrane</keyword>
<keyword evidence="6" id="KW-1133">Transmembrane helix</keyword>
<dbReference type="PANTHER" id="PTHR16675">
    <property type="entry name" value="MHC CLASS I-RELATED"/>
    <property type="match status" value="1"/>
</dbReference>
<organism evidence="12 13">
    <name type="scientific">Podarcis muralis</name>
    <name type="common">Wall lizard</name>
    <name type="synonym">Lacerta muralis</name>
    <dbReference type="NCBI Taxonomy" id="64176"/>
    <lineage>
        <taxon>Eukaryota</taxon>
        <taxon>Metazoa</taxon>
        <taxon>Chordata</taxon>
        <taxon>Craniata</taxon>
        <taxon>Vertebrata</taxon>
        <taxon>Euteleostomi</taxon>
        <taxon>Lepidosauria</taxon>
        <taxon>Squamata</taxon>
        <taxon>Bifurcata</taxon>
        <taxon>Unidentata</taxon>
        <taxon>Episquamata</taxon>
        <taxon>Laterata</taxon>
        <taxon>Lacertibaenia</taxon>
        <taxon>Lacertidae</taxon>
        <taxon>Podarcis</taxon>
    </lineage>
</organism>
<dbReference type="Pfam" id="PF00129">
    <property type="entry name" value="MHC_I"/>
    <property type="match status" value="1"/>
</dbReference>
<dbReference type="GeneTree" id="ENSGT01150000286995"/>
<dbReference type="GO" id="GO:0002474">
    <property type="term" value="P:antigen processing and presentation of peptide antigen via MHC class I"/>
    <property type="evidence" value="ECO:0007669"/>
    <property type="project" value="UniProtKB-KW"/>
</dbReference>
<keyword evidence="5" id="KW-0391">Immunity</keyword>
<comment type="similarity">
    <text evidence="10">Belongs to the MHC class I family.</text>
</comment>
<dbReference type="GO" id="GO:0009897">
    <property type="term" value="C:external side of plasma membrane"/>
    <property type="evidence" value="ECO:0007669"/>
    <property type="project" value="TreeGrafter"/>
</dbReference>
<evidence type="ECO:0000256" key="7">
    <source>
        <dbReference type="ARBA" id="ARBA00023136"/>
    </source>
</evidence>
<evidence type="ECO:0000256" key="2">
    <source>
        <dbReference type="ARBA" id="ARBA00022451"/>
    </source>
</evidence>
<feature type="domain" description="MHC class I-like antigen recognition-like" evidence="11">
    <location>
        <begin position="13"/>
        <end position="179"/>
    </location>
</feature>
<evidence type="ECO:0000256" key="9">
    <source>
        <dbReference type="ARBA" id="ARBA00023180"/>
    </source>
</evidence>
<dbReference type="AlphaFoldDB" id="A0A670HM37"/>
<dbReference type="InterPro" id="IPR011162">
    <property type="entry name" value="MHC_I/II-like_Ag-recog"/>
</dbReference>
<keyword evidence="13" id="KW-1185">Reference proteome</keyword>
<dbReference type="Ensembl" id="ENSPMRT00000000758.1">
    <property type="protein sequence ID" value="ENSPMRP00000000713.1"/>
    <property type="gene ID" value="ENSPMRG00000000522.1"/>
</dbReference>
<evidence type="ECO:0000313" key="12">
    <source>
        <dbReference type="Ensembl" id="ENSPMRP00000000713.1"/>
    </source>
</evidence>
<dbReference type="SUPFAM" id="SSF54452">
    <property type="entry name" value="MHC antigen-recognition domain"/>
    <property type="match status" value="1"/>
</dbReference>
<evidence type="ECO:0000256" key="8">
    <source>
        <dbReference type="ARBA" id="ARBA00023157"/>
    </source>
</evidence>
<reference evidence="12" key="3">
    <citation type="submission" date="2025-09" db="UniProtKB">
        <authorList>
            <consortium name="Ensembl"/>
        </authorList>
    </citation>
    <scope>IDENTIFICATION</scope>
</reference>
<dbReference type="OMA" id="VEYWERE"/>
<dbReference type="InterPro" id="IPR001039">
    <property type="entry name" value="MHC_I_a_a1/a2"/>
</dbReference>
<dbReference type="Proteomes" id="UP000472272">
    <property type="component" value="Chromosome 2"/>
</dbReference>
<evidence type="ECO:0000256" key="10">
    <source>
        <dbReference type="RuleBase" id="RU004439"/>
    </source>
</evidence>
<dbReference type="InterPro" id="IPR037055">
    <property type="entry name" value="MHC_I-like_Ag-recog_sf"/>
</dbReference>
<dbReference type="Gene3D" id="3.30.500.10">
    <property type="entry name" value="MHC class I-like antigen recognition-like"/>
    <property type="match status" value="1"/>
</dbReference>
<evidence type="ECO:0000256" key="5">
    <source>
        <dbReference type="ARBA" id="ARBA00022859"/>
    </source>
</evidence>